<gene>
    <name evidence="2" type="ORF">OIE46_03580</name>
</gene>
<evidence type="ECO:0000313" key="3">
    <source>
        <dbReference type="Proteomes" id="UP001164481"/>
    </source>
</evidence>
<dbReference type="SUPFAM" id="SSF56281">
    <property type="entry name" value="Metallo-hydrolase/oxidoreductase"/>
    <property type="match status" value="1"/>
</dbReference>
<dbReference type="PANTHER" id="PTHR43694:SF1">
    <property type="entry name" value="RIBONUCLEASE J"/>
    <property type="match status" value="1"/>
</dbReference>
<reference evidence="2" key="2">
    <citation type="submission" date="2022-11" db="EMBL/GenBank/DDBJ databases">
        <title>complete genomes of mycoplasma synoviae ZX313 strain and SD2 strain.</title>
        <authorList>
            <person name="Zhong Q."/>
        </authorList>
    </citation>
    <scope>NUCLEOTIDE SEQUENCE</scope>
    <source>
        <strain evidence="2">SD2</strain>
    </source>
</reference>
<evidence type="ECO:0000259" key="1">
    <source>
        <dbReference type="Pfam" id="PF22505"/>
    </source>
</evidence>
<evidence type="ECO:0000313" key="2">
    <source>
        <dbReference type="EMBL" id="UZW64423.1"/>
    </source>
</evidence>
<dbReference type="Gene3D" id="3.10.20.580">
    <property type="match status" value="1"/>
</dbReference>
<reference evidence="2" key="1">
    <citation type="submission" date="2022-10" db="EMBL/GenBank/DDBJ databases">
        <authorList>
            <person name="Wei X."/>
        </authorList>
    </citation>
    <scope>NUCLEOTIDE SEQUENCE</scope>
    <source>
        <strain evidence="2">SD2</strain>
    </source>
</reference>
<dbReference type="RefSeq" id="WP_154221641.1">
    <property type="nucleotide sequence ID" value="NZ_CP034544.1"/>
</dbReference>
<dbReference type="Proteomes" id="UP001164481">
    <property type="component" value="Chromosome"/>
</dbReference>
<accession>A0AAX3F041</accession>
<protein>
    <submittedName>
        <fullName evidence="2">Ribonuclease J</fullName>
    </submittedName>
</protein>
<dbReference type="AlphaFoldDB" id="A0AAX3F041"/>
<dbReference type="Gene3D" id="3.40.50.10710">
    <property type="entry name" value="Metallo-hydrolase/oxidoreductase"/>
    <property type="match status" value="1"/>
</dbReference>
<sequence length="557" mass="63363">MAHINLFALGGQDENGKNCYVLEHQADIFIINVGVKIPINSTNGVDALIPNFEYLTQRKNRIQGVFITNVKNDNFSAIPWLVMKIPNLKIYTSSYNKTIVINRLNKYNISPSQYKVIAFDKDLEFKNLKIQAIPVSGSIPGNLAFLFKLEFGSFLFMFNYVEGDLKYFGNLNYKNLLAKLDNKPLVGLITNAGQSNYPATAMSRLNLPDYIENVFKESIDSNYQIVVGSYDEEMVNLDQIINLCKKYNKKIVIYGRTYANLLNLLSKTNLEFGSSLPEILDHKTIKKHKDCVILFTGKLTRLYKRFQRVLDNEDAYLKLKSDHRVIMMAPPINGTESLYASLLDQIAKVTPYIWDVSDLELFRSNPTKEDLSNLLLALRPKYFLPVAGLYRYLIDSSNYLKDSAKQNKFNFDSLVLQNGAIARFEDDKLINSNAKIKEVGETIIDGFGVGDISSEIVSERETLGREGAIIINVLYSSKPNKPKMILDEIQIDFTGVTSEENFDDIKKLIKATIVKIISKEKFKSIKELNKRLRKSVRKKIFKTTDKDSVVALSFISV</sequence>
<feature type="domain" description="Ribonuclease J beta-CASP" evidence="1">
    <location>
        <begin position="224"/>
        <end position="345"/>
    </location>
</feature>
<dbReference type="EMBL" id="CP107525">
    <property type="protein sequence ID" value="UZW64423.1"/>
    <property type="molecule type" value="Genomic_DNA"/>
</dbReference>
<dbReference type="InterPro" id="IPR036866">
    <property type="entry name" value="RibonucZ/Hydroxyglut_hydro"/>
</dbReference>
<dbReference type="InterPro" id="IPR055132">
    <property type="entry name" value="RNase_J_b_CASP"/>
</dbReference>
<dbReference type="PANTHER" id="PTHR43694">
    <property type="entry name" value="RIBONUCLEASE J"/>
    <property type="match status" value="1"/>
</dbReference>
<organism evidence="2 3">
    <name type="scientific">Mycoplasmopsis synoviae</name>
    <name type="common">Mycoplasma synoviae</name>
    <dbReference type="NCBI Taxonomy" id="2109"/>
    <lineage>
        <taxon>Bacteria</taxon>
        <taxon>Bacillati</taxon>
        <taxon>Mycoplasmatota</taxon>
        <taxon>Mycoplasmoidales</taxon>
        <taxon>Metamycoplasmataceae</taxon>
        <taxon>Mycoplasmopsis</taxon>
    </lineage>
</organism>
<dbReference type="InterPro" id="IPR042173">
    <property type="entry name" value="RNase_J_2"/>
</dbReference>
<dbReference type="Pfam" id="PF22505">
    <property type="entry name" value="RNase_J_b_CASP"/>
    <property type="match status" value="1"/>
</dbReference>
<proteinExistence type="predicted"/>
<name>A0AAX3F041_MYCSY</name>
<dbReference type="Gene3D" id="3.60.15.10">
    <property type="entry name" value="Ribonuclease Z/Hydroxyacylglutathione hydrolase-like"/>
    <property type="match status" value="1"/>
</dbReference>